<proteinExistence type="predicted"/>
<name>A0ACC0U4J4_9AGAM</name>
<comment type="caution">
    <text evidence="1">The sequence shown here is derived from an EMBL/GenBank/DDBJ whole genome shotgun (WGS) entry which is preliminary data.</text>
</comment>
<evidence type="ECO:0000313" key="1">
    <source>
        <dbReference type="EMBL" id="KAI9460456.1"/>
    </source>
</evidence>
<reference evidence="1" key="1">
    <citation type="submission" date="2021-03" db="EMBL/GenBank/DDBJ databases">
        <title>Evolutionary priming and transition to the ectomycorrhizal habit in an iconic lineage of mushroom-forming fungi: is preadaptation a requirement?</title>
        <authorList>
            <consortium name="DOE Joint Genome Institute"/>
            <person name="Looney B.P."/>
            <person name="Miyauchi S."/>
            <person name="Morin E."/>
            <person name="Drula E."/>
            <person name="Courty P.E."/>
            <person name="Chicoki N."/>
            <person name="Fauchery L."/>
            <person name="Kohler A."/>
            <person name="Kuo A."/>
            <person name="LaButti K."/>
            <person name="Pangilinan J."/>
            <person name="Lipzen A."/>
            <person name="Riley R."/>
            <person name="Andreopoulos W."/>
            <person name="He G."/>
            <person name="Johnson J."/>
            <person name="Barry K.W."/>
            <person name="Grigoriev I.V."/>
            <person name="Nagy L."/>
            <person name="Hibbett D."/>
            <person name="Henrissat B."/>
            <person name="Matheny P.B."/>
            <person name="Labbe J."/>
            <person name="Martin A.F."/>
        </authorList>
    </citation>
    <scope>NUCLEOTIDE SEQUENCE</scope>
    <source>
        <strain evidence="1">BPL698</strain>
    </source>
</reference>
<evidence type="ECO:0000313" key="2">
    <source>
        <dbReference type="Proteomes" id="UP001207468"/>
    </source>
</evidence>
<organism evidence="1 2">
    <name type="scientific">Russula earlei</name>
    <dbReference type="NCBI Taxonomy" id="71964"/>
    <lineage>
        <taxon>Eukaryota</taxon>
        <taxon>Fungi</taxon>
        <taxon>Dikarya</taxon>
        <taxon>Basidiomycota</taxon>
        <taxon>Agaricomycotina</taxon>
        <taxon>Agaricomycetes</taxon>
        <taxon>Russulales</taxon>
        <taxon>Russulaceae</taxon>
        <taxon>Russula</taxon>
    </lineage>
</organism>
<dbReference type="EMBL" id="JAGFNK010000187">
    <property type="protein sequence ID" value="KAI9460456.1"/>
    <property type="molecule type" value="Genomic_DNA"/>
</dbReference>
<gene>
    <name evidence="1" type="ORF">F5148DRAFT_1216724</name>
</gene>
<accession>A0ACC0U4J4</accession>
<feature type="non-terminal residue" evidence="1">
    <location>
        <position position="1"/>
    </location>
</feature>
<dbReference type="Proteomes" id="UP001207468">
    <property type="component" value="Unassembled WGS sequence"/>
</dbReference>
<keyword evidence="2" id="KW-1185">Reference proteome</keyword>
<protein>
    <submittedName>
        <fullName evidence="1">Uncharacterized protein</fullName>
    </submittedName>
</protein>
<sequence>CGALLNFIVFFAFSVACAIFTRRSDVVSYRCVRACVRSFFLLFPLQFLSNTHFRPKDARPANSHRNPDDT</sequence>